<evidence type="ECO:0000256" key="9">
    <source>
        <dbReference type="HAMAP-Rule" id="MF_00530"/>
    </source>
</evidence>
<keyword evidence="4 9" id="KW-0813">Transport</keyword>
<evidence type="ECO:0000256" key="6">
    <source>
        <dbReference type="ARBA" id="ARBA00023136"/>
    </source>
</evidence>
<dbReference type="CDD" id="cd12152">
    <property type="entry name" value="F1-ATPase_delta"/>
    <property type="match status" value="1"/>
</dbReference>
<keyword evidence="6 9" id="KW-0472">Membrane</keyword>
<dbReference type="Proteomes" id="UP000001732">
    <property type="component" value="Chromosome"/>
</dbReference>
<dbReference type="GO" id="GO:0012505">
    <property type="term" value="C:endomembrane system"/>
    <property type="evidence" value="ECO:0007669"/>
    <property type="project" value="UniProtKB-SubCell"/>
</dbReference>
<dbReference type="AlphaFoldDB" id="B5Y832"/>
<evidence type="ECO:0000313" key="12">
    <source>
        <dbReference type="Proteomes" id="UP000001732"/>
    </source>
</evidence>
<keyword evidence="8 9" id="KW-0066">ATP synthesis</keyword>
<comment type="similarity">
    <text evidence="3 9">Belongs to the ATPase epsilon chain family.</text>
</comment>
<keyword evidence="5 9" id="KW-0406">Ion transport</keyword>
<comment type="function">
    <text evidence="1 9">Produces ATP from ADP in the presence of a proton gradient across the membrane.</text>
</comment>
<dbReference type="HAMAP" id="MF_00530">
    <property type="entry name" value="ATP_synth_epsil_bac"/>
    <property type="match status" value="1"/>
</dbReference>
<reference evidence="12" key="1">
    <citation type="submission" date="2008-08" db="EMBL/GenBank/DDBJ databases">
        <title>The complete genome sequence of Coprothermobacter proteolyticus strain ATCC 5245 / DSM 5265 / BT.</title>
        <authorList>
            <person name="Dodson R.J."/>
            <person name="Durkin A.S."/>
            <person name="Wu M."/>
            <person name="Eisen J."/>
            <person name="Sutton G."/>
        </authorList>
    </citation>
    <scope>NUCLEOTIDE SEQUENCE [LARGE SCALE GENOMIC DNA]</scope>
    <source>
        <strain evidence="12">ATCC 35245 / DSM 5265 / OCM 4 / BT</strain>
    </source>
</reference>
<dbReference type="PANTHER" id="PTHR13822:SF10">
    <property type="entry name" value="ATP SYNTHASE EPSILON CHAIN, CHLOROPLASTIC"/>
    <property type="match status" value="1"/>
</dbReference>
<dbReference type="GO" id="GO:0045259">
    <property type="term" value="C:proton-transporting ATP synthase complex"/>
    <property type="evidence" value="ECO:0007669"/>
    <property type="project" value="UniProtKB-KW"/>
</dbReference>
<evidence type="ECO:0000313" key="11">
    <source>
        <dbReference type="EMBL" id="ACI17959.1"/>
    </source>
</evidence>
<organism evidence="11 12">
    <name type="scientific">Coprothermobacter proteolyticus (strain ATCC 35245 / DSM 5265 / OCM 4 / BT)</name>
    <dbReference type="NCBI Taxonomy" id="309798"/>
    <lineage>
        <taxon>Bacteria</taxon>
        <taxon>Pseudomonadati</taxon>
        <taxon>Coprothermobacterota</taxon>
        <taxon>Coprothermobacteria</taxon>
        <taxon>Coprothermobacterales</taxon>
        <taxon>Coprothermobacteraceae</taxon>
        <taxon>Coprothermobacter</taxon>
    </lineage>
</organism>
<keyword evidence="7 9" id="KW-0139">CF(1)</keyword>
<dbReference type="InterPro" id="IPR001469">
    <property type="entry name" value="ATP_synth_F1_dsu/esu"/>
</dbReference>
<evidence type="ECO:0000256" key="8">
    <source>
        <dbReference type="ARBA" id="ARBA00023310"/>
    </source>
</evidence>
<name>B5Y832_COPPD</name>
<evidence type="ECO:0000256" key="5">
    <source>
        <dbReference type="ARBA" id="ARBA00023065"/>
    </source>
</evidence>
<protein>
    <recommendedName>
        <fullName evidence="9">ATP synthase epsilon chain</fullName>
    </recommendedName>
    <alternativeName>
        <fullName evidence="9">ATP synthase F1 sector epsilon subunit</fullName>
    </alternativeName>
    <alternativeName>
        <fullName evidence="9">F-ATPase epsilon subunit</fullName>
    </alternativeName>
</protein>
<evidence type="ECO:0000256" key="7">
    <source>
        <dbReference type="ARBA" id="ARBA00023196"/>
    </source>
</evidence>
<sequence length="122" mass="13655">MTLARLVLMFRVNIISSDQMLLFEAKSVILPLVDGYMGVLPRHSPFVATLDVGLVTIKTAEDEEKNYAVAGGVASFSSGFLRIITPAVYETDDLNTFVEKLDEEYKRAHEASQRYRSIKLNP</sequence>
<comment type="subcellular location">
    <subcellularLocation>
        <location evidence="9">Cell membrane</location>
        <topology evidence="9">Peripheral membrane protein</topology>
    </subcellularLocation>
    <subcellularLocation>
        <location evidence="2">Endomembrane system</location>
        <topology evidence="2">Peripheral membrane protein</topology>
    </subcellularLocation>
</comment>
<keyword evidence="12" id="KW-1185">Reference proteome</keyword>
<accession>B5Y832</accession>
<comment type="subunit">
    <text evidence="9">F-type ATPases have 2 components, CF(1) - the catalytic core - and CF(0) - the membrane proton channel. CF(1) has five subunits: alpha(3), beta(3), gamma(1), delta(1), epsilon(1). CF(0) has three main subunits: a, b and c.</text>
</comment>
<dbReference type="EMBL" id="CP001145">
    <property type="protein sequence ID" value="ACI17959.1"/>
    <property type="molecule type" value="Genomic_DNA"/>
</dbReference>
<evidence type="ECO:0000256" key="2">
    <source>
        <dbReference type="ARBA" id="ARBA00004184"/>
    </source>
</evidence>
<gene>
    <name evidence="9" type="primary">atpC</name>
    <name evidence="11" type="ordered locus">COPRO5265_0574</name>
</gene>
<keyword evidence="9" id="KW-1003">Cell membrane</keyword>
<evidence type="ECO:0000256" key="4">
    <source>
        <dbReference type="ARBA" id="ARBA00022448"/>
    </source>
</evidence>
<evidence type="ECO:0000256" key="1">
    <source>
        <dbReference type="ARBA" id="ARBA00003543"/>
    </source>
</evidence>
<keyword evidence="9" id="KW-0375">Hydrogen ion transport</keyword>
<keyword evidence="11" id="KW-0378">Hydrolase</keyword>
<feature type="domain" description="ATP synthase F1 complex delta/epsilon subunit N-terminal" evidence="10">
    <location>
        <begin position="10"/>
        <end position="85"/>
    </location>
</feature>
<dbReference type="GO" id="GO:0016787">
    <property type="term" value="F:hydrolase activity"/>
    <property type="evidence" value="ECO:0007669"/>
    <property type="project" value="UniProtKB-KW"/>
</dbReference>
<dbReference type="PANTHER" id="PTHR13822">
    <property type="entry name" value="ATP SYNTHASE DELTA/EPSILON CHAIN"/>
    <property type="match status" value="1"/>
</dbReference>
<proteinExistence type="inferred from homology"/>
<dbReference type="KEGG" id="cpo:COPRO5265_0574"/>
<evidence type="ECO:0000256" key="3">
    <source>
        <dbReference type="ARBA" id="ARBA00005712"/>
    </source>
</evidence>
<dbReference type="SUPFAM" id="SSF51344">
    <property type="entry name" value="Epsilon subunit of F1F0-ATP synthase N-terminal domain"/>
    <property type="match status" value="1"/>
</dbReference>
<reference evidence="11 12" key="2">
    <citation type="journal article" date="2014" name="Genome Announc.">
        <title>Complete Genome Sequence of Coprothermobacter proteolyticus DSM 5265.</title>
        <authorList>
            <person name="Alexiev A."/>
            <person name="Coil D.A."/>
            <person name="Badger J.H."/>
            <person name="Enticknap J."/>
            <person name="Ward N."/>
            <person name="Robb F.T."/>
            <person name="Eisen J.A."/>
        </authorList>
    </citation>
    <scope>NUCLEOTIDE SEQUENCE [LARGE SCALE GENOMIC DNA]</scope>
    <source>
        <strain evidence="12">ATCC 35245 / DSM 5265 / OCM 4 / BT</strain>
    </source>
</reference>
<dbReference type="GO" id="GO:0005886">
    <property type="term" value="C:plasma membrane"/>
    <property type="evidence" value="ECO:0007669"/>
    <property type="project" value="UniProtKB-SubCell"/>
</dbReference>
<dbReference type="Pfam" id="PF02823">
    <property type="entry name" value="ATP-synt_DE_N"/>
    <property type="match status" value="1"/>
</dbReference>
<dbReference type="InterPro" id="IPR036771">
    <property type="entry name" value="ATPsynth_dsu/esu_N"/>
</dbReference>
<dbReference type="GO" id="GO:0005524">
    <property type="term" value="F:ATP binding"/>
    <property type="evidence" value="ECO:0007669"/>
    <property type="project" value="UniProtKB-UniRule"/>
</dbReference>
<evidence type="ECO:0000259" key="10">
    <source>
        <dbReference type="Pfam" id="PF02823"/>
    </source>
</evidence>
<dbReference type="InterPro" id="IPR020546">
    <property type="entry name" value="ATP_synth_F1_dsu/esu_N"/>
</dbReference>
<dbReference type="Gene3D" id="2.60.15.10">
    <property type="entry name" value="F0F1 ATP synthase delta/epsilon subunit, N-terminal"/>
    <property type="match status" value="1"/>
</dbReference>
<dbReference type="eggNOG" id="COG0355">
    <property type="taxonomic scope" value="Bacteria"/>
</dbReference>
<dbReference type="GO" id="GO:0046933">
    <property type="term" value="F:proton-transporting ATP synthase activity, rotational mechanism"/>
    <property type="evidence" value="ECO:0007669"/>
    <property type="project" value="UniProtKB-UniRule"/>
</dbReference>
<dbReference type="STRING" id="309798.COPRO5265_0574"/>